<dbReference type="GO" id="GO:0071949">
    <property type="term" value="F:FAD binding"/>
    <property type="evidence" value="ECO:0007669"/>
    <property type="project" value="InterPro"/>
</dbReference>
<dbReference type="Pfam" id="PF01565">
    <property type="entry name" value="FAD_binding_4"/>
    <property type="match status" value="1"/>
</dbReference>
<evidence type="ECO:0000313" key="12">
    <source>
        <dbReference type="EMBL" id="CAF3927958.1"/>
    </source>
</evidence>
<dbReference type="InterPro" id="IPR016166">
    <property type="entry name" value="FAD-bd_PCMH"/>
</dbReference>
<dbReference type="Proteomes" id="UP000663874">
    <property type="component" value="Unassembled WGS sequence"/>
</dbReference>
<organism evidence="11 13">
    <name type="scientific">Rotaria sordida</name>
    <dbReference type="NCBI Taxonomy" id="392033"/>
    <lineage>
        <taxon>Eukaryota</taxon>
        <taxon>Metazoa</taxon>
        <taxon>Spiralia</taxon>
        <taxon>Gnathifera</taxon>
        <taxon>Rotifera</taxon>
        <taxon>Eurotatoria</taxon>
        <taxon>Bdelloidea</taxon>
        <taxon>Philodinida</taxon>
        <taxon>Philodinidae</taxon>
        <taxon>Rotaria</taxon>
    </lineage>
</organism>
<dbReference type="GO" id="GO:0016020">
    <property type="term" value="C:membrane"/>
    <property type="evidence" value="ECO:0007669"/>
    <property type="project" value="UniProtKB-SubCell"/>
</dbReference>
<evidence type="ECO:0000256" key="5">
    <source>
        <dbReference type="ARBA" id="ARBA00023002"/>
    </source>
</evidence>
<dbReference type="Proteomes" id="UP000663889">
    <property type="component" value="Unassembled WGS sequence"/>
</dbReference>
<evidence type="ECO:0000259" key="10">
    <source>
        <dbReference type="PROSITE" id="PS51387"/>
    </source>
</evidence>
<feature type="transmembrane region" description="Helical" evidence="9">
    <location>
        <begin position="194"/>
        <end position="216"/>
    </location>
</feature>
<dbReference type="PANTHER" id="PTHR10801:SF0">
    <property type="entry name" value="DELTA(24)-STEROL REDUCTASE"/>
    <property type="match status" value="1"/>
</dbReference>
<evidence type="ECO:0000313" key="13">
    <source>
        <dbReference type="Proteomes" id="UP000663889"/>
    </source>
</evidence>
<dbReference type="AlphaFoldDB" id="A0A814QLV9"/>
<evidence type="ECO:0000313" key="11">
    <source>
        <dbReference type="EMBL" id="CAF1121897.1"/>
    </source>
</evidence>
<dbReference type="InterPro" id="IPR016169">
    <property type="entry name" value="FAD-bd_PCMH_sub2"/>
</dbReference>
<evidence type="ECO:0000256" key="2">
    <source>
        <dbReference type="ARBA" id="ARBA00012405"/>
    </source>
</evidence>
<dbReference type="EC" id="1.3.1.72" evidence="2"/>
<keyword evidence="5" id="KW-0560">Oxidoreductase</keyword>
<comment type="catalytic activity">
    <reaction evidence="7">
        <text>lanosterol + NADPH + H(+) = 24,25-dihydrolanosterol + NADP(+)</text>
        <dbReference type="Rhea" id="RHEA:33919"/>
        <dbReference type="ChEBI" id="CHEBI:15378"/>
        <dbReference type="ChEBI" id="CHEBI:16521"/>
        <dbReference type="ChEBI" id="CHEBI:28113"/>
        <dbReference type="ChEBI" id="CHEBI:57783"/>
        <dbReference type="ChEBI" id="CHEBI:58349"/>
    </reaction>
    <physiologicalReaction direction="left-to-right" evidence="7">
        <dbReference type="Rhea" id="RHEA:33920"/>
    </physiologicalReaction>
</comment>
<comment type="subcellular location">
    <subcellularLocation>
        <location evidence="1">Membrane</location>
        <topology evidence="1">Single-pass membrane protein</topology>
    </subcellularLocation>
</comment>
<comment type="caution">
    <text evidence="11">The sequence shown here is derived from an EMBL/GenBank/DDBJ whole genome shotgun (WGS) entry which is preliminary data.</text>
</comment>
<dbReference type="EMBL" id="CAJOBE010004357">
    <property type="protein sequence ID" value="CAF3927958.1"/>
    <property type="molecule type" value="Genomic_DNA"/>
</dbReference>
<keyword evidence="4 9" id="KW-1133">Transmembrane helix</keyword>
<dbReference type="GO" id="GO:0005737">
    <property type="term" value="C:cytoplasm"/>
    <property type="evidence" value="ECO:0007669"/>
    <property type="project" value="TreeGrafter"/>
</dbReference>
<evidence type="ECO:0000256" key="3">
    <source>
        <dbReference type="ARBA" id="ARBA00022692"/>
    </source>
</evidence>
<dbReference type="InterPro" id="IPR036318">
    <property type="entry name" value="FAD-bd_PCMH-like_sf"/>
</dbReference>
<evidence type="ECO:0000256" key="1">
    <source>
        <dbReference type="ARBA" id="ARBA00004167"/>
    </source>
</evidence>
<dbReference type="PROSITE" id="PS51387">
    <property type="entry name" value="FAD_PCMH"/>
    <property type="match status" value="1"/>
</dbReference>
<evidence type="ECO:0000256" key="4">
    <source>
        <dbReference type="ARBA" id="ARBA00022989"/>
    </source>
</evidence>
<evidence type="ECO:0000256" key="7">
    <source>
        <dbReference type="ARBA" id="ARBA00051033"/>
    </source>
</evidence>
<feature type="domain" description="FAD-binding PCMH-type" evidence="10">
    <location>
        <begin position="42"/>
        <end position="218"/>
    </location>
</feature>
<proteinExistence type="predicted"/>
<dbReference type="GO" id="GO:0000246">
    <property type="term" value="F:Delta24(24-1) sterol reductase activity"/>
    <property type="evidence" value="ECO:0007669"/>
    <property type="project" value="TreeGrafter"/>
</dbReference>
<evidence type="ECO:0000256" key="6">
    <source>
        <dbReference type="ARBA" id="ARBA00023136"/>
    </source>
</evidence>
<reference evidence="11" key="1">
    <citation type="submission" date="2021-02" db="EMBL/GenBank/DDBJ databases">
        <authorList>
            <person name="Nowell W R."/>
        </authorList>
    </citation>
    <scope>NUCLEOTIDE SEQUENCE</scope>
</reference>
<comment type="catalytic activity">
    <reaction evidence="8">
        <text>5alpha-cholest-8-en-3beta-ol + NADP(+) = zymosterol + NADPH + H(+)</text>
        <dbReference type="Rhea" id="RHEA:36399"/>
        <dbReference type="ChEBI" id="CHEBI:15378"/>
        <dbReference type="ChEBI" id="CHEBI:16608"/>
        <dbReference type="ChEBI" id="CHEBI:18252"/>
        <dbReference type="ChEBI" id="CHEBI:57783"/>
        <dbReference type="ChEBI" id="CHEBI:58349"/>
        <dbReference type="EC" id="1.3.1.72"/>
    </reaction>
    <physiologicalReaction direction="right-to-left" evidence="8">
        <dbReference type="Rhea" id="RHEA:36401"/>
    </physiologicalReaction>
</comment>
<dbReference type="EMBL" id="CAJNOU010000951">
    <property type="protein sequence ID" value="CAF1121897.1"/>
    <property type="molecule type" value="Genomic_DNA"/>
</dbReference>
<feature type="transmembrane region" description="Helical" evidence="9">
    <location>
        <begin position="12"/>
        <end position="30"/>
    </location>
</feature>
<evidence type="ECO:0000256" key="9">
    <source>
        <dbReference type="SAM" id="Phobius"/>
    </source>
</evidence>
<keyword evidence="3 9" id="KW-0812">Transmembrane</keyword>
<accession>A0A814QLV9</accession>
<protein>
    <recommendedName>
        <fullName evidence="2">Delta(24)-sterol reductase</fullName>
        <ecNumber evidence="2">1.3.1.72</ecNumber>
    </recommendedName>
</protein>
<dbReference type="SUPFAM" id="SSF56176">
    <property type="entry name" value="FAD-binding/transporter-associated domain-like"/>
    <property type="match status" value="1"/>
</dbReference>
<dbReference type="Gene3D" id="3.30.465.10">
    <property type="match status" value="1"/>
</dbReference>
<dbReference type="GO" id="GO:0008202">
    <property type="term" value="P:steroid metabolic process"/>
    <property type="evidence" value="ECO:0007669"/>
    <property type="project" value="TreeGrafter"/>
</dbReference>
<evidence type="ECO:0000256" key="8">
    <source>
        <dbReference type="ARBA" id="ARBA00052927"/>
    </source>
</evidence>
<gene>
    <name evidence="12" type="ORF">FNK824_LOCUS21980</name>
    <name evidence="11" type="ORF">SEV965_LOCUS16955</name>
</gene>
<dbReference type="InterPro" id="IPR006094">
    <property type="entry name" value="Oxid_FAD_bind_N"/>
</dbReference>
<keyword evidence="6 9" id="KW-0472">Membrane</keyword>
<sequence length="528" mass="61276">MWKGSPIHEWYLNITWFIWTYISWVYEYLLGNVKRRRHKENFINIEYLAQSIGTRQKGSRIQILRNERNSPSYSLRHPSLSLIKEDVMTKTRASHFINLGPANRIIAIDTLSKTVTCEPSVTMEELVDALLPYNLVPAVVPEFKWSTVGGILAGAGLESSSFRYGQFGDLLIEATYILSNGQIIICSPTKNSDLFYGALSACGTFGLLIQATLNVLEVKSDCFVRCNYFRTNQPMENLTSLLQHDYVDAIVFSDYTVIITGERIDKLKLPKTAKIQTFSKAWDPWYYQHIKAVHSKSNLTMITEYVPLKDYLFRYDRGAFWMGRYIINPLQDKVQCYPRYIRNLLNLFPLGGYNILSRTLLAPIITTSSLYKSLHASPMSTIAETLFFQDIYIPKSKAKEFLTFLQSGTFFMEDGGILEPIWLCPIRSTPTSQKLSPHFWKNDRNDDQSFIDFGLWTHQSNWQIGSCGVRHATKALEEEAMRLGGRKMLYAHSYYSRDQWSSIYDVEWYKEMKRKWDPDYAWQIYMTN</sequence>
<dbReference type="InterPro" id="IPR040165">
    <property type="entry name" value="Diminuto-like"/>
</dbReference>
<dbReference type="GO" id="GO:0050614">
    <property type="term" value="F:Delta24-sterol reductase activity"/>
    <property type="evidence" value="ECO:0007669"/>
    <property type="project" value="UniProtKB-EC"/>
</dbReference>
<name>A0A814QLV9_9BILA</name>
<dbReference type="PANTHER" id="PTHR10801">
    <property type="entry name" value="24-DEHYDROCHOLESTEROL REDUCTASE"/>
    <property type="match status" value="1"/>
</dbReference>